<protein>
    <recommendedName>
        <fullName evidence="4">Lipoprotein</fullName>
    </recommendedName>
</protein>
<evidence type="ECO:0008006" key="4">
    <source>
        <dbReference type="Google" id="ProtNLM"/>
    </source>
</evidence>
<organism evidence="2 3">
    <name type="scientific">Xylanibacter ruminicola</name>
    <name type="common">Prevotella ruminicola</name>
    <dbReference type="NCBI Taxonomy" id="839"/>
    <lineage>
        <taxon>Bacteria</taxon>
        <taxon>Pseudomonadati</taxon>
        <taxon>Bacteroidota</taxon>
        <taxon>Bacteroidia</taxon>
        <taxon>Bacteroidales</taxon>
        <taxon>Prevotellaceae</taxon>
        <taxon>Xylanibacter</taxon>
    </lineage>
</organism>
<dbReference type="InterPro" id="IPR015943">
    <property type="entry name" value="WD40/YVTN_repeat-like_dom_sf"/>
</dbReference>
<dbReference type="PROSITE" id="PS51257">
    <property type="entry name" value="PROKAR_LIPOPROTEIN"/>
    <property type="match status" value="1"/>
</dbReference>
<dbReference type="Gene3D" id="2.130.10.10">
    <property type="entry name" value="YVTN repeat-like/Quinoprotein amine dehydrogenase"/>
    <property type="match status" value="1"/>
</dbReference>
<dbReference type="InterPro" id="IPR011044">
    <property type="entry name" value="Quino_amine_DH_bsu"/>
</dbReference>
<feature type="chain" id="PRO_5009288673" description="Lipoprotein" evidence="1">
    <location>
        <begin position="23"/>
        <end position="413"/>
    </location>
</feature>
<reference evidence="2 3" key="1">
    <citation type="submission" date="2016-10" db="EMBL/GenBank/DDBJ databases">
        <authorList>
            <person name="de Groot N.N."/>
        </authorList>
    </citation>
    <scope>NUCLEOTIDE SEQUENCE [LARGE SCALE GENOMIC DNA]</scope>
    <source>
        <strain evidence="2 3">AR32</strain>
    </source>
</reference>
<keyword evidence="1" id="KW-0732">Signal</keyword>
<dbReference type="Proteomes" id="UP000236735">
    <property type="component" value="Unassembled WGS sequence"/>
</dbReference>
<dbReference type="SUPFAM" id="SSF50969">
    <property type="entry name" value="YVTN repeat-like/Quinoprotein amine dehydrogenase"/>
    <property type="match status" value="1"/>
</dbReference>
<evidence type="ECO:0000313" key="3">
    <source>
        <dbReference type="Proteomes" id="UP000236735"/>
    </source>
</evidence>
<dbReference type="RefSeq" id="WP_081911011.1">
    <property type="nucleotide sequence ID" value="NZ_FNUV01000007.1"/>
</dbReference>
<accession>A0A1H5WTE1</accession>
<dbReference type="GeneID" id="32573564"/>
<dbReference type="EMBL" id="FNUV01000007">
    <property type="protein sequence ID" value="SEG02583.1"/>
    <property type="molecule type" value="Genomic_DNA"/>
</dbReference>
<evidence type="ECO:0000256" key="1">
    <source>
        <dbReference type="SAM" id="SignalP"/>
    </source>
</evidence>
<sequence length="413" mass="44664">MKMKKYSLLFAAIMALVCSCSSDDDTPNPSNGQAEGNFTGIIFATAITNPEGSSGSSYMQAIAGMIPGSYDNRNAIPFGFGATPIVTSSGSIYTFPDYMGNSKAQIERYTVDTQGNWVKQGVLSIPAEASAANIVELNSEKAYVTLQSLGLITVFNPTTMTKITDIDLNSLAQSTTNVSPAVMVIRDDKLFVGLNQMNAQWMPEQNTIELAVIDTKTDQLEKHIVNSSLGFCFATRPVDPNSMFIDEQGDIYINCIGSFGYIPGFRSGIVRIKKGQTDIDPDYSIAFDQTEVAGLSTKYADFLAAVCYGGDGKLYAYANSNALDPDAMSNPYLSMTNLPVIIDLKAKTMRVIEGMEISNPHTMAIGLHQGLVVYGSSNKQANGFYTYDPKTQKVEGPVISVQGIPCFFHSFAE</sequence>
<evidence type="ECO:0000313" key="2">
    <source>
        <dbReference type="EMBL" id="SEG02583.1"/>
    </source>
</evidence>
<name>A0A1H5WTE1_XYLRU</name>
<gene>
    <name evidence="2" type="ORF">SAMN05216354_2478</name>
</gene>
<feature type="signal peptide" evidence="1">
    <location>
        <begin position="1"/>
        <end position="22"/>
    </location>
</feature>
<proteinExistence type="predicted"/>
<dbReference type="AlphaFoldDB" id="A0A1H5WTE1"/>